<protein>
    <submittedName>
        <fullName evidence="3">Uncharacterized protein</fullName>
    </submittedName>
</protein>
<name>A0A4Z0P260_9BACT</name>
<accession>A0A4Z0P260</accession>
<evidence type="ECO:0000256" key="1">
    <source>
        <dbReference type="SAM" id="MobiDB-lite"/>
    </source>
</evidence>
<feature type="region of interest" description="Disordered" evidence="1">
    <location>
        <begin position="74"/>
        <end position="193"/>
    </location>
</feature>
<comment type="caution">
    <text evidence="3">The sequence shown here is derived from an EMBL/GenBank/DDBJ whole genome shotgun (WGS) entry which is preliminary data.</text>
</comment>
<feature type="compositionally biased region" description="Low complexity" evidence="1">
    <location>
        <begin position="89"/>
        <end position="107"/>
    </location>
</feature>
<evidence type="ECO:0000313" key="4">
    <source>
        <dbReference type="Proteomes" id="UP000298337"/>
    </source>
</evidence>
<keyword evidence="4" id="KW-1185">Reference proteome</keyword>
<gene>
    <name evidence="3" type="ORF">EU556_21860</name>
</gene>
<sequence>MQPEDIDKLFRDRLEGHAPTPPAYLWDQLEAEIQPKRKRPVMWLAAAAVALLTLLGGAWWVLVQQGPASGLGTGPVASATKQNPEKKSSLAQATPTPASPSTATEAPDNATPVEVATSDASPARSAGVQPDLAPGARPAALARASAPRSATRPSLKATSDAAASHQALAATSPASTAPEQRAGVAPQPETTAPAPSIALASTSAKSAPIGPIEVEVRQAPATTAMALTDASETGHRPRLGALLQQARNAVRGDKVSLTEAGLPEMVTVQARVGNRTLTKVIQL</sequence>
<keyword evidence="2" id="KW-0812">Transmembrane</keyword>
<organism evidence="3 4">
    <name type="scientific">Hymenobacter fodinae</name>
    <dbReference type="NCBI Taxonomy" id="2510796"/>
    <lineage>
        <taxon>Bacteria</taxon>
        <taxon>Pseudomonadati</taxon>
        <taxon>Bacteroidota</taxon>
        <taxon>Cytophagia</taxon>
        <taxon>Cytophagales</taxon>
        <taxon>Hymenobacteraceae</taxon>
        <taxon>Hymenobacter</taxon>
    </lineage>
</organism>
<feature type="transmembrane region" description="Helical" evidence="2">
    <location>
        <begin position="41"/>
        <end position="62"/>
    </location>
</feature>
<dbReference type="OrthoDB" id="849204at2"/>
<keyword evidence="2" id="KW-0472">Membrane</keyword>
<reference evidence="3 4" key="1">
    <citation type="submission" date="2019-04" db="EMBL/GenBank/DDBJ databases">
        <authorList>
            <person name="Feng G."/>
            <person name="Zhang J."/>
            <person name="Zhu H."/>
        </authorList>
    </citation>
    <scope>NUCLEOTIDE SEQUENCE [LARGE SCALE GENOMIC DNA]</scope>
    <source>
        <strain evidence="3 4">92R-1</strain>
    </source>
</reference>
<keyword evidence="2" id="KW-1133">Transmembrane helix</keyword>
<feature type="compositionally biased region" description="Low complexity" evidence="1">
    <location>
        <begin position="132"/>
        <end position="178"/>
    </location>
</feature>
<dbReference type="AlphaFoldDB" id="A0A4Z0P260"/>
<proteinExistence type="predicted"/>
<evidence type="ECO:0000256" key="2">
    <source>
        <dbReference type="SAM" id="Phobius"/>
    </source>
</evidence>
<dbReference type="EMBL" id="SRLA01000005">
    <property type="protein sequence ID" value="TGE04827.1"/>
    <property type="molecule type" value="Genomic_DNA"/>
</dbReference>
<dbReference type="Proteomes" id="UP000298337">
    <property type="component" value="Unassembled WGS sequence"/>
</dbReference>
<evidence type="ECO:0000313" key="3">
    <source>
        <dbReference type="EMBL" id="TGE04827.1"/>
    </source>
</evidence>
<dbReference type="RefSeq" id="WP_135436286.1">
    <property type="nucleotide sequence ID" value="NZ_SRLA01000005.1"/>
</dbReference>